<gene>
    <name evidence="9" type="ORF">OSH07_07200</name>
</gene>
<protein>
    <submittedName>
        <fullName evidence="9">Sugar ABC transporter permease</fullName>
    </submittedName>
</protein>
<dbReference type="SUPFAM" id="SSF161098">
    <property type="entry name" value="MetI-like"/>
    <property type="match status" value="1"/>
</dbReference>
<dbReference type="Proteomes" id="UP001144805">
    <property type="component" value="Unassembled WGS sequence"/>
</dbReference>
<evidence type="ECO:0000256" key="2">
    <source>
        <dbReference type="ARBA" id="ARBA00022448"/>
    </source>
</evidence>
<accession>A0A9X3DZP3</accession>
<feature type="transmembrane region" description="Helical" evidence="7">
    <location>
        <begin position="124"/>
        <end position="145"/>
    </location>
</feature>
<comment type="subcellular location">
    <subcellularLocation>
        <location evidence="1 7">Cell membrane</location>
        <topology evidence="1 7">Multi-pass membrane protein</topology>
    </subcellularLocation>
</comment>
<name>A0A9X3DZP3_9HYPH</name>
<dbReference type="PROSITE" id="PS50928">
    <property type="entry name" value="ABC_TM1"/>
    <property type="match status" value="1"/>
</dbReference>
<evidence type="ECO:0000256" key="7">
    <source>
        <dbReference type="RuleBase" id="RU363032"/>
    </source>
</evidence>
<keyword evidence="5 7" id="KW-1133">Transmembrane helix</keyword>
<evidence type="ECO:0000256" key="6">
    <source>
        <dbReference type="ARBA" id="ARBA00023136"/>
    </source>
</evidence>
<dbReference type="SUPFAM" id="SSF160964">
    <property type="entry name" value="MalF N-terminal region-like"/>
    <property type="match status" value="1"/>
</dbReference>
<dbReference type="AlphaFoldDB" id="A0A9X3DZP3"/>
<dbReference type="Gene3D" id="1.10.3720.10">
    <property type="entry name" value="MetI-like"/>
    <property type="match status" value="1"/>
</dbReference>
<feature type="transmembrane region" description="Helical" evidence="7">
    <location>
        <begin position="280"/>
        <end position="302"/>
    </location>
</feature>
<dbReference type="InterPro" id="IPR000515">
    <property type="entry name" value="MetI-like"/>
</dbReference>
<dbReference type="InterPro" id="IPR051393">
    <property type="entry name" value="ABC_transporter_permease"/>
</dbReference>
<keyword evidence="4 7" id="KW-0812">Transmembrane</keyword>
<dbReference type="GO" id="GO:0005886">
    <property type="term" value="C:plasma membrane"/>
    <property type="evidence" value="ECO:0007669"/>
    <property type="project" value="UniProtKB-SubCell"/>
</dbReference>
<evidence type="ECO:0000256" key="1">
    <source>
        <dbReference type="ARBA" id="ARBA00004651"/>
    </source>
</evidence>
<evidence type="ECO:0000313" key="10">
    <source>
        <dbReference type="Proteomes" id="UP001144805"/>
    </source>
</evidence>
<dbReference type="InterPro" id="IPR035906">
    <property type="entry name" value="MetI-like_sf"/>
</dbReference>
<feature type="transmembrane region" description="Helical" evidence="7">
    <location>
        <begin position="172"/>
        <end position="196"/>
    </location>
</feature>
<dbReference type="Pfam" id="PF00528">
    <property type="entry name" value="BPD_transp_1"/>
    <property type="match status" value="1"/>
</dbReference>
<proteinExistence type="inferred from homology"/>
<evidence type="ECO:0000256" key="3">
    <source>
        <dbReference type="ARBA" id="ARBA00022475"/>
    </source>
</evidence>
<keyword evidence="3" id="KW-1003">Cell membrane</keyword>
<keyword evidence="2 7" id="KW-0813">Transport</keyword>
<comment type="similarity">
    <text evidence="7">Belongs to the binding-protein-dependent transport system permease family.</text>
</comment>
<comment type="caution">
    <text evidence="9">The sequence shown here is derived from an EMBL/GenBank/DDBJ whole genome shotgun (WGS) entry which is preliminary data.</text>
</comment>
<dbReference type="PANTHER" id="PTHR30193">
    <property type="entry name" value="ABC TRANSPORTER PERMEASE PROTEIN"/>
    <property type="match status" value="1"/>
</dbReference>
<feature type="transmembrane region" description="Helical" evidence="7">
    <location>
        <begin position="30"/>
        <end position="52"/>
    </location>
</feature>
<reference evidence="9" key="1">
    <citation type="submission" date="2022-11" db="EMBL/GenBank/DDBJ databases">
        <title>Biodiversity and phylogenetic relationships of bacteria.</title>
        <authorList>
            <person name="Machado R.A.R."/>
            <person name="Bhat A."/>
            <person name="Loulou A."/>
            <person name="Kallel S."/>
        </authorList>
    </citation>
    <scope>NUCLEOTIDE SEQUENCE</scope>
    <source>
        <strain evidence="9">K-TC2</strain>
    </source>
</reference>
<feature type="transmembrane region" description="Helical" evidence="7">
    <location>
        <begin position="248"/>
        <end position="268"/>
    </location>
</feature>
<evidence type="ECO:0000256" key="5">
    <source>
        <dbReference type="ARBA" id="ARBA00022989"/>
    </source>
</evidence>
<organism evidence="9 10">
    <name type="scientific">Kaistia nematophila</name>
    <dbReference type="NCBI Taxonomy" id="2994654"/>
    <lineage>
        <taxon>Bacteria</taxon>
        <taxon>Pseudomonadati</taxon>
        <taxon>Pseudomonadota</taxon>
        <taxon>Alphaproteobacteria</taxon>
        <taxon>Hyphomicrobiales</taxon>
        <taxon>Kaistiaceae</taxon>
        <taxon>Kaistia</taxon>
    </lineage>
</organism>
<dbReference type="PANTHER" id="PTHR30193:SF37">
    <property type="entry name" value="INNER MEMBRANE ABC TRANSPORTER PERMEASE PROTEIN YCJO"/>
    <property type="match status" value="1"/>
</dbReference>
<feature type="transmembrane region" description="Helical" evidence="7">
    <location>
        <begin position="217"/>
        <end position="242"/>
    </location>
</feature>
<feature type="domain" description="ABC transmembrane type-1" evidence="8">
    <location>
        <begin position="87"/>
        <end position="299"/>
    </location>
</feature>
<keyword evidence="6 7" id="KW-0472">Membrane</keyword>
<sequence length="309" mass="33519">MTETLTATDAKRRKAAAAHADPGSRSVERFAYLFVLPALALVVVFRIIPLIWGLGYSFTDYDGMSAPRFVGLDNYIGIAHDPVFLDSLVNMLILLATLPIWIGLPLVLAILIHQGVPGGKLFRAVYFFPAVLSSVIVGAIFNVLLRYDGSFNLFLKALGFSAVDWLGNSSTALFSLIAVQLWSTFGMSLLIFIAGLSTVPSDMLEAAKLDGAKLTQTWWYIVIPSIRPIIEFAAVVTTIGMLTSMFGLIYVLTAGGPGTSTILPEFLIWLEQGKMNRPGYASAISMVLFLMMGGLAAIQIRIMSRNASI</sequence>
<dbReference type="RefSeq" id="WP_266337931.1">
    <property type="nucleotide sequence ID" value="NZ_JAPKNK010000002.1"/>
</dbReference>
<dbReference type="EMBL" id="JAPKNK010000002">
    <property type="protein sequence ID" value="MCX5568976.1"/>
    <property type="molecule type" value="Genomic_DNA"/>
</dbReference>
<evidence type="ECO:0000313" key="9">
    <source>
        <dbReference type="EMBL" id="MCX5568976.1"/>
    </source>
</evidence>
<evidence type="ECO:0000259" key="8">
    <source>
        <dbReference type="PROSITE" id="PS50928"/>
    </source>
</evidence>
<feature type="transmembrane region" description="Helical" evidence="7">
    <location>
        <begin position="91"/>
        <end position="112"/>
    </location>
</feature>
<evidence type="ECO:0000256" key="4">
    <source>
        <dbReference type="ARBA" id="ARBA00022692"/>
    </source>
</evidence>
<keyword evidence="10" id="KW-1185">Reference proteome</keyword>
<dbReference type="CDD" id="cd06261">
    <property type="entry name" value="TM_PBP2"/>
    <property type="match status" value="1"/>
</dbReference>
<dbReference type="GO" id="GO:0055085">
    <property type="term" value="P:transmembrane transport"/>
    <property type="evidence" value="ECO:0007669"/>
    <property type="project" value="InterPro"/>
</dbReference>